<gene>
    <name evidence="1" type="ORF">D2T31_11930</name>
</gene>
<protein>
    <submittedName>
        <fullName evidence="1">Uncharacterized protein</fullName>
    </submittedName>
</protein>
<dbReference type="EMBL" id="SAUX01000013">
    <property type="protein sequence ID" value="RWR28815.1"/>
    <property type="molecule type" value="Genomic_DNA"/>
</dbReference>
<organism evidence="1 2">
    <name type="scientific">Paenirhodobacter populi</name>
    <dbReference type="NCBI Taxonomy" id="2306993"/>
    <lineage>
        <taxon>Bacteria</taxon>
        <taxon>Pseudomonadati</taxon>
        <taxon>Pseudomonadota</taxon>
        <taxon>Alphaproteobacteria</taxon>
        <taxon>Rhodobacterales</taxon>
        <taxon>Rhodobacter group</taxon>
        <taxon>Paenirhodobacter</taxon>
    </lineage>
</organism>
<evidence type="ECO:0000313" key="2">
    <source>
        <dbReference type="Proteomes" id="UP000285295"/>
    </source>
</evidence>
<dbReference type="AlphaFoldDB" id="A0A443K7U0"/>
<reference evidence="1 2" key="2">
    <citation type="submission" date="2019-01" db="EMBL/GenBank/DDBJ databases">
        <authorList>
            <person name="Li Y."/>
        </authorList>
    </citation>
    <scope>NUCLEOTIDE SEQUENCE [LARGE SCALE GENOMIC DNA]</scope>
    <source>
        <strain evidence="1 2">D19-10-3-21</strain>
    </source>
</reference>
<comment type="caution">
    <text evidence="1">The sequence shown here is derived from an EMBL/GenBank/DDBJ whole genome shotgun (WGS) entry which is preliminary data.</text>
</comment>
<dbReference type="Proteomes" id="UP000285295">
    <property type="component" value="Unassembled WGS sequence"/>
</dbReference>
<sequence>MTDDSHEKAPHGAGLSARLIEEDGRFYIEPFTSDGQAELRRIASSERDVHVTKGFGSVAIR</sequence>
<reference evidence="1 2" key="1">
    <citation type="submission" date="2019-01" db="EMBL/GenBank/DDBJ databases">
        <title>Sinorhodobacter populi sp. nov. isolated from the symptomatic bark tissue of Populus euramericana canker.</title>
        <authorList>
            <person name="Xu G."/>
        </authorList>
    </citation>
    <scope>NUCLEOTIDE SEQUENCE [LARGE SCALE GENOMIC DNA]</scope>
    <source>
        <strain evidence="1 2">D19-10-3-21</strain>
    </source>
</reference>
<dbReference type="RefSeq" id="WP_128237534.1">
    <property type="nucleotide sequence ID" value="NZ_SAUX01000013.1"/>
</dbReference>
<proteinExistence type="predicted"/>
<name>A0A443K7U0_9RHOB</name>
<evidence type="ECO:0000313" key="1">
    <source>
        <dbReference type="EMBL" id="RWR28815.1"/>
    </source>
</evidence>
<accession>A0A443K7U0</accession>